<evidence type="ECO:0000313" key="2">
    <source>
        <dbReference type="Proteomes" id="UP000054477"/>
    </source>
</evidence>
<protein>
    <submittedName>
        <fullName evidence="1">Uncharacterized protein</fullName>
    </submittedName>
</protein>
<dbReference type="AlphaFoldDB" id="A0A0C9WKW3"/>
<dbReference type="OrthoDB" id="10303091at2759"/>
<reference evidence="2" key="2">
    <citation type="submission" date="2015-01" db="EMBL/GenBank/DDBJ databases">
        <title>Evolutionary Origins and Diversification of the Mycorrhizal Mutualists.</title>
        <authorList>
            <consortium name="DOE Joint Genome Institute"/>
            <consortium name="Mycorrhizal Genomics Consortium"/>
            <person name="Kohler A."/>
            <person name="Kuo A."/>
            <person name="Nagy L.G."/>
            <person name="Floudas D."/>
            <person name="Copeland A."/>
            <person name="Barry K.W."/>
            <person name="Cichocki N."/>
            <person name="Veneault-Fourrey C."/>
            <person name="LaButti K."/>
            <person name="Lindquist E.A."/>
            <person name="Lipzen A."/>
            <person name="Lundell T."/>
            <person name="Morin E."/>
            <person name="Murat C."/>
            <person name="Riley R."/>
            <person name="Ohm R."/>
            <person name="Sun H."/>
            <person name="Tunlid A."/>
            <person name="Henrissat B."/>
            <person name="Grigoriev I.V."/>
            <person name="Hibbett D.S."/>
            <person name="Martin F."/>
        </authorList>
    </citation>
    <scope>NUCLEOTIDE SEQUENCE [LARGE SCALE GENOMIC DNA]</scope>
    <source>
        <strain evidence="2">LaAM-08-1</strain>
    </source>
</reference>
<sequence length="120" mass="13299">MLKDWVSCIIIRTPGPCLPFTQVLPQNTLPGIPHDEGGDPEVGRANIAYRIGSQSFDSTSPRCLGRLCLVSVRPTCSMDRVKSLPQAHNAYTTPTTQRFNSFALTSQYLRLNTSTLHRLP</sequence>
<proteinExistence type="predicted"/>
<keyword evidence="2" id="KW-1185">Reference proteome</keyword>
<dbReference type="EMBL" id="KN838713">
    <property type="protein sequence ID" value="KIJ96714.1"/>
    <property type="molecule type" value="Genomic_DNA"/>
</dbReference>
<dbReference type="HOGENOM" id="CLU_2146296_0_0_1"/>
<reference evidence="1 2" key="1">
    <citation type="submission" date="2014-04" db="EMBL/GenBank/DDBJ databases">
        <authorList>
            <consortium name="DOE Joint Genome Institute"/>
            <person name="Kuo A."/>
            <person name="Kohler A."/>
            <person name="Nagy L.G."/>
            <person name="Floudas D."/>
            <person name="Copeland A."/>
            <person name="Barry K.W."/>
            <person name="Cichocki N."/>
            <person name="Veneault-Fourrey C."/>
            <person name="LaButti K."/>
            <person name="Lindquist E.A."/>
            <person name="Lipzen A."/>
            <person name="Lundell T."/>
            <person name="Morin E."/>
            <person name="Murat C."/>
            <person name="Sun H."/>
            <person name="Tunlid A."/>
            <person name="Henrissat B."/>
            <person name="Grigoriev I.V."/>
            <person name="Hibbett D.S."/>
            <person name="Martin F."/>
            <person name="Nordberg H.P."/>
            <person name="Cantor M.N."/>
            <person name="Hua S.X."/>
        </authorList>
    </citation>
    <scope>NUCLEOTIDE SEQUENCE [LARGE SCALE GENOMIC DNA]</scope>
    <source>
        <strain evidence="1 2">LaAM-08-1</strain>
    </source>
</reference>
<dbReference type="Proteomes" id="UP000054477">
    <property type="component" value="Unassembled WGS sequence"/>
</dbReference>
<name>A0A0C9WKW3_9AGAR</name>
<organism evidence="1 2">
    <name type="scientific">Laccaria amethystina LaAM-08-1</name>
    <dbReference type="NCBI Taxonomy" id="1095629"/>
    <lineage>
        <taxon>Eukaryota</taxon>
        <taxon>Fungi</taxon>
        <taxon>Dikarya</taxon>
        <taxon>Basidiomycota</taxon>
        <taxon>Agaricomycotina</taxon>
        <taxon>Agaricomycetes</taxon>
        <taxon>Agaricomycetidae</taxon>
        <taxon>Agaricales</taxon>
        <taxon>Agaricineae</taxon>
        <taxon>Hydnangiaceae</taxon>
        <taxon>Laccaria</taxon>
    </lineage>
</organism>
<accession>A0A0C9WKW3</accession>
<gene>
    <name evidence="1" type="ORF">K443DRAFT_134083</name>
</gene>
<evidence type="ECO:0000313" key="1">
    <source>
        <dbReference type="EMBL" id="KIJ96714.1"/>
    </source>
</evidence>